<organism evidence="2 3">
    <name type="scientific">Candidatus Wolfebacteria bacterium RIFCSPHIGHO2_01_FULL_48_22</name>
    <dbReference type="NCBI Taxonomy" id="1802555"/>
    <lineage>
        <taxon>Bacteria</taxon>
        <taxon>Candidatus Wolfeibacteriota</taxon>
    </lineage>
</organism>
<protein>
    <submittedName>
        <fullName evidence="2">Uncharacterized protein</fullName>
    </submittedName>
</protein>
<dbReference type="STRING" id="1802555.A2755_03115"/>
<keyword evidence="1" id="KW-1133">Transmembrane helix</keyword>
<dbReference type="Proteomes" id="UP000177029">
    <property type="component" value="Unassembled WGS sequence"/>
</dbReference>
<dbReference type="EMBL" id="MGIP01000007">
    <property type="protein sequence ID" value="OGM91779.1"/>
    <property type="molecule type" value="Genomic_DNA"/>
</dbReference>
<gene>
    <name evidence="2" type="ORF">A2755_03115</name>
</gene>
<feature type="transmembrane region" description="Helical" evidence="1">
    <location>
        <begin position="12"/>
        <end position="36"/>
    </location>
</feature>
<comment type="caution">
    <text evidence="2">The sequence shown here is derived from an EMBL/GenBank/DDBJ whole genome shotgun (WGS) entry which is preliminary data.</text>
</comment>
<keyword evidence="1" id="KW-0812">Transmembrane</keyword>
<name>A0A1F8DUX0_9BACT</name>
<reference evidence="2 3" key="1">
    <citation type="journal article" date="2016" name="Nat. Commun.">
        <title>Thousands of microbial genomes shed light on interconnected biogeochemical processes in an aquifer system.</title>
        <authorList>
            <person name="Anantharaman K."/>
            <person name="Brown C.T."/>
            <person name="Hug L.A."/>
            <person name="Sharon I."/>
            <person name="Castelle C.J."/>
            <person name="Probst A.J."/>
            <person name="Thomas B.C."/>
            <person name="Singh A."/>
            <person name="Wilkins M.J."/>
            <person name="Karaoz U."/>
            <person name="Brodie E.L."/>
            <person name="Williams K.H."/>
            <person name="Hubbard S.S."/>
            <person name="Banfield J.F."/>
        </authorList>
    </citation>
    <scope>NUCLEOTIDE SEQUENCE [LARGE SCALE GENOMIC DNA]</scope>
</reference>
<sequence length="76" mass="8628">MNDRQQLERNPIRYLASNLGIVIGLVLIWRGVWYVLDGIDLYLLNGSHVLTAVGGIILGLLILYLPDKDLKEIRKL</sequence>
<proteinExistence type="predicted"/>
<evidence type="ECO:0000313" key="2">
    <source>
        <dbReference type="EMBL" id="OGM91779.1"/>
    </source>
</evidence>
<evidence type="ECO:0000313" key="3">
    <source>
        <dbReference type="Proteomes" id="UP000177029"/>
    </source>
</evidence>
<evidence type="ECO:0000256" key="1">
    <source>
        <dbReference type="SAM" id="Phobius"/>
    </source>
</evidence>
<feature type="transmembrane region" description="Helical" evidence="1">
    <location>
        <begin position="42"/>
        <end position="65"/>
    </location>
</feature>
<dbReference type="AlphaFoldDB" id="A0A1F8DUX0"/>
<accession>A0A1F8DUX0</accession>
<keyword evidence="1" id="KW-0472">Membrane</keyword>